<organism evidence="1 2">
    <name type="scientific">Rangifer tarandus platyrhynchus</name>
    <name type="common">Svalbard reindeer</name>
    <dbReference type="NCBI Taxonomy" id="3082113"/>
    <lineage>
        <taxon>Eukaryota</taxon>
        <taxon>Metazoa</taxon>
        <taxon>Chordata</taxon>
        <taxon>Craniata</taxon>
        <taxon>Vertebrata</taxon>
        <taxon>Euteleostomi</taxon>
        <taxon>Mammalia</taxon>
        <taxon>Eutheria</taxon>
        <taxon>Laurasiatheria</taxon>
        <taxon>Artiodactyla</taxon>
        <taxon>Ruminantia</taxon>
        <taxon>Pecora</taxon>
        <taxon>Cervidae</taxon>
        <taxon>Odocoileinae</taxon>
        <taxon>Rangifer</taxon>
    </lineage>
</organism>
<name>A0AC59ZLQ0_RANTA</name>
<proteinExistence type="predicted"/>
<protein>
    <submittedName>
        <fullName evidence="1">Uncharacterized protein</fullName>
    </submittedName>
</protein>
<evidence type="ECO:0000313" key="1">
    <source>
        <dbReference type="EMBL" id="CAN0460823.1"/>
    </source>
</evidence>
<dbReference type="Proteomes" id="UP001162501">
    <property type="component" value="Chromosome 30"/>
</dbReference>
<dbReference type="EMBL" id="OX596114">
    <property type="protein sequence ID" value="CAN0460823.1"/>
    <property type="molecule type" value="Genomic_DNA"/>
</dbReference>
<evidence type="ECO:0000313" key="2">
    <source>
        <dbReference type="Proteomes" id="UP001162501"/>
    </source>
</evidence>
<accession>A0AC59ZLQ0</accession>
<sequence>MLLLSASGQWRRCLPPPRSPPVSPPLPVAFVWRVLWVCVCMSVCVFGFQTNFLEFLPLLCVSPHVTSPAVAEAAAAAAAAAAPGIRLEQEPRSLLRSSSPSSVPSGRRSLDPGAAGGR</sequence>
<gene>
    <name evidence="1" type="ORF">MRATA1EN22A_LOCUS19987</name>
</gene>
<reference evidence="1" key="2">
    <citation type="submission" date="2025-03" db="EMBL/GenBank/DDBJ databases">
        <authorList>
            <consortium name="ELIXIR-Norway"/>
            <consortium name="Elixir Norway"/>
        </authorList>
    </citation>
    <scope>NUCLEOTIDE SEQUENCE</scope>
</reference>
<reference evidence="1" key="1">
    <citation type="submission" date="2023-05" db="EMBL/GenBank/DDBJ databases">
        <authorList>
            <consortium name="ELIXIR-Norway"/>
        </authorList>
    </citation>
    <scope>NUCLEOTIDE SEQUENCE</scope>
</reference>